<dbReference type="InterPro" id="IPR033132">
    <property type="entry name" value="GH_1_N_CS"/>
</dbReference>
<dbReference type="AlphaFoldDB" id="A0A2H0RNI8"/>
<sequence>MGLMSERTKDLHYEPRQFPEGFLWGTGTSSYQIEGGNKNADWWKWEQEGGHIADGTTSGSAVDHWNHYKEDFALAKDHLHNNAYRMSVEWSRLEPSEGTWDGEAFAHYRDLLSEAKNQGLQIMLTLHHFTNPQWLMDEGGWETHKVVKYYTRFVEKVCEELGEFVDLWCTINEPMVYVLQGYVFLEWPPQRRSYYKAAKVVWWQTRCHRAAYKLIHAWARARNRTTQVGIANNVSSMTIYRKHSFVDHVAAAAIDRGMNHVFYYVSGMRTHDFLGLNYYFHFRLKSAWDFLKRKGPVENSQSAQFESSDIGWELFPHGIFDVCMDMASYKKPIYITENGLATTNDDKRIRVIVGFLMQLYYAVQEGADVRGYFHWSLLDNFEWAKGFAPTFGLIEVDRTTMKRTPRTSAMVYGMIAEKNAIEHDFLRFLGHGTTDILNEWKKNHQRG</sequence>
<evidence type="ECO:0000313" key="8">
    <source>
        <dbReference type="Proteomes" id="UP000230084"/>
    </source>
</evidence>
<protein>
    <submittedName>
        <fullName evidence="7">Beta-glucosidase</fullName>
    </submittedName>
</protein>
<proteinExistence type="inferred from homology"/>
<evidence type="ECO:0000256" key="2">
    <source>
        <dbReference type="ARBA" id="ARBA00022801"/>
    </source>
</evidence>
<keyword evidence="3 6" id="KW-0326">Glycosidase</keyword>
<accession>A0A2H0RNI8</accession>
<evidence type="ECO:0000256" key="5">
    <source>
        <dbReference type="RuleBase" id="RU003690"/>
    </source>
</evidence>
<dbReference type="PANTHER" id="PTHR10353">
    <property type="entry name" value="GLYCOSYL HYDROLASE"/>
    <property type="match status" value="1"/>
</dbReference>
<dbReference type="PRINTS" id="PR00131">
    <property type="entry name" value="GLHYDRLASE1"/>
</dbReference>
<dbReference type="PROSITE" id="PS00572">
    <property type="entry name" value="GLYCOSYL_HYDROL_F1_1"/>
    <property type="match status" value="1"/>
</dbReference>
<dbReference type="InterPro" id="IPR001360">
    <property type="entry name" value="Glyco_hydro_1"/>
</dbReference>
<evidence type="ECO:0000256" key="3">
    <source>
        <dbReference type="ARBA" id="ARBA00023295"/>
    </source>
</evidence>
<dbReference type="InterPro" id="IPR017853">
    <property type="entry name" value="GH"/>
</dbReference>
<evidence type="ECO:0000256" key="4">
    <source>
        <dbReference type="PROSITE-ProRule" id="PRU10055"/>
    </source>
</evidence>
<dbReference type="SUPFAM" id="SSF51445">
    <property type="entry name" value="(Trans)glycosidases"/>
    <property type="match status" value="1"/>
</dbReference>
<comment type="caution">
    <text evidence="7">The sequence shown here is derived from an EMBL/GenBank/DDBJ whole genome shotgun (WGS) entry which is preliminary data.</text>
</comment>
<name>A0A2H0RNI8_9BACT</name>
<feature type="active site" description="Nucleophile" evidence="4">
    <location>
        <position position="337"/>
    </location>
</feature>
<dbReference type="PANTHER" id="PTHR10353:SF209">
    <property type="entry name" value="GALACTOLIPID GALACTOSYLTRANSFERASE SFR2, CHLOROPLASTIC"/>
    <property type="match status" value="1"/>
</dbReference>
<dbReference type="Gene3D" id="3.20.20.80">
    <property type="entry name" value="Glycosidases"/>
    <property type="match status" value="1"/>
</dbReference>
<dbReference type="InterPro" id="IPR018120">
    <property type="entry name" value="Glyco_hydro_1_AS"/>
</dbReference>
<gene>
    <name evidence="7" type="ORF">COV06_01240</name>
</gene>
<comment type="similarity">
    <text evidence="1 5">Belongs to the glycosyl hydrolase 1 family.</text>
</comment>
<reference evidence="7 8" key="1">
    <citation type="submission" date="2017-09" db="EMBL/GenBank/DDBJ databases">
        <title>Depth-based differentiation of microbial function through sediment-hosted aquifers and enrichment of novel symbionts in the deep terrestrial subsurface.</title>
        <authorList>
            <person name="Probst A.J."/>
            <person name="Ladd B."/>
            <person name="Jarett J.K."/>
            <person name="Geller-Mcgrath D.E."/>
            <person name="Sieber C.M."/>
            <person name="Emerson J.B."/>
            <person name="Anantharaman K."/>
            <person name="Thomas B.C."/>
            <person name="Malmstrom R."/>
            <person name="Stieglmeier M."/>
            <person name="Klingl A."/>
            <person name="Woyke T."/>
            <person name="Ryan C.M."/>
            <person name="Banfield J.F."/>
        </authorList>
    </citation>
    <scope>NUCLEOTIDE SEQUENCE [LARGE SCALE GENOMIC DNA]</scope>
    <source>
        <strain evidence="7">CG10_big_fil_rev_8_21_14_0_10_50_16</strain>
    </source>
</reference>
<dbReference type="GO" id="GO:0008422">
    <property type="term" value="F:beta-glucosidase activity"/>
    <property type="evidence" value="ECO:0007669"/>
    <property type="project" value="TreeGrafter"/>
</dbReference>
<dbReference type="Pfam" id="PF00232">
    <property type="entry name" value="Glyco_hydro_1"/>
    <property type="match status" value="2"/>
</dbReference>
<dbReference type="Proteomes" id="UP000230084">
    <property type="component" value="Unassembled WGS sequence"/>
</dbReference>
<evidence type="ECO:0000256" key="6">
    <source>
        <dbReference type="RuleBase" id="RU004468"/>
    </source>
</evidence>
<evidence type="ECO:0000256" key="1">
    <source>
        <dbReference type="ARBA" id="ARBA00010838"/>
    </source>
</evidence>
<dbReference type="EMBL" id="PCYM01000001">
    <property type="protein sequence ID" value="PIR48006.1"/>
    <property type="molecule type" value="Genomic_DNA"/>
</dbReference>
<organism evidence="7 8">
    <name type="scientific">Candidatus Uhrbacteria bacterium CG10_big_fil_rev_8_21_14_0_10_50_16</name>
    <dbReference type="NCBI Taxonomy" id="1975039"/>
    <lineage>
        <taxon>Bacteria</taxon>
        <taxon>Candidatus Uhriibacteriota</taxon>
    </lineage>
</organism>
<evidence type="ECO:0000313" key="7">
    <source>
        <dbReference type="EMBL" id="PIR48006.1"/>
    </source>
</evidence>
<keyword evidence="2 6" id="KW-0378">Hydrolase</keyword>
<dbReference type="PROSITE" id="PS00653">
    <property type="entry name" value="GLYCOSYL_HYDROL_F1_2"/>
    <property type="match status" value="1"/>
</dbReference>
<dbReference type="GO" id="GO:0005975">
    <property type="term" value="P:carbohydrate metabolic process"/>
    <property type="evidence" value="ECO:0007669"/>
    <property type="project" value="InterPro"/>
</dbReference>